<dbReference type="InterPro" id="IPR008927">
    <property type="entry name" value="6-PGluconate_DH-like_C_sf"/>
</dbReference>
<dbReference type="PANTHER" id="PTHR43060">
    <property type="entry name" value="3-HYDROXYISOBUTYRATE DEHYDROGENASE-LIKE 1, MITOCHONDRIAL-RELATED"/>
    <property type="match status" value="1"/>
</dbReference>
<dbReference type="InterPro" id="IPR036291">
    <property type="entry name" value="NAD(P)-bd_dom_sf"/>
</dbReference>
<dbReference type="Gene3D" id="3.40.50.720">
    <property type="entry name" value="NAD(P)-binding Rossmann-like Domain"/>
    <property type="match status" value="1"/>
</dbReference>
<organism evidence="6 7">
    <name type="scientific">Ramlibacter terrae</name>
    <dbReference type="NCBI Taxonomy" id="2732511"/>
    <lineage>
        <taxon>Bacteria</taxon>
        <taxon>Pseudomonadati</taxon>
        <taxon>Pseudomonadota</taxon>
        <taxon>Betaproteobacteria</taxon>
        <taxon>Burkholderiales</taxon>
        <taxon>Comamonadaceae</taxon>
        <taxon>Ramlibacter</taxon>
    </lineage>
</organism>
<dbReference type="SUPFAM" id="SSF48179">
    <property type="entry name" value="6-phosphogluconate dehydrogenase C-terminal domain-like"/>
    <property type="match status" value="1"/>
</dbReference>
<feature type="domain" description="3-hydroxyisobutyrate dehydrogenase-like NAD-binding" evidence="5">
    <location>
        <begin position="171"/>
        <end position="288"/>
    </location>
</feature>
<evidence type="ECO:0000313" key="6">
    <source>
        <dbReference type="EMBL" id="QJW84256.1"/>
    </source>
</evidence>
<keyword evidence="2" id="KW-0560">Oxidoreductase</keyword>
<dbReference type="EMBL" id="CP053418">
    <property type="protein sequence ID" value="QJW84256.1"/>
    <property type="molecule type" value="Genomic_DNA"/>
</dbReference>
<dbReference type="SUPFAM" id="SSF51735">
    <property type="entry name" value="NAD(P)-binding Rossmann-fold domains"/>
    <property type="match status" value="1"/>
</dbReference>
<dbReference type="InterPro" id="IPR015815">
    <property type="entry name" value="HIBADH-related"/>
</dbReference>
<dbReference type="PROSITE" id="PS00895">
    <property type="entry name" value="3_HYDROXYISOBUT_DH"/>
    <property type="match status" value="1"/>
</dbReference>
<dbReference type="PIRSF" id="PIRSF000103">
    <property type="entry name" value="HIBADH"/>
    <property type="match status" value="1"/>
</dbReference>
<proteinExistence type="inferred from homology"/>
<evidence type="ECO:0000259" key="5">
    <source>
        <dbReference type="Pfam" id="PF14833"/>
    </source>
</evidence>
<dbReference type="Proteomes" id="UP000500826">
    <property type="component" value="Chromosome"/>
</dbReference>
<evidence type="ECO:0000313" key="7">
    <source>
        <dbReference type="Proteomes" id="UP000500826"/>
    </source>
</evidence>
<evidence type="ECO:0000256" key="1">
    <source>
        <dbReference type="ARBA" id="ARBA00009080"/>
    </source>
</evidence>
<evidence type="ECO:0000256" key="2">
    <source>
        <dbReference type="ARBA" id="ARBA00023002"/>
    </source>
</evidence>
<comment type="similarity">
    <text evidence="1">Belongs to the HIBADH-related family.</text>
</comment>
<dbReference type="InterPro" id="IPR029154">
    <property type="entry name" value="HIBADH-like_NADP-bd"/>
</dbReference>
<evidence type="ECO:0000256" key="3">
    <source>
        <dbReference type="ARBA" id="ARBA00023027"/>
    </source>
</evidence>
<dbReference type="PANTHER" id="PTHR43060:SF15">
    <property type="entry name" value="3-HYDROXYISOBUTYRATE DEHYDROGENASE-LIKE 1, MITOCHONDRIAL-RELATED"/>
    <property type="match status" value="1"/>
</dbReference>
<dbReference type="Pfam" id="PF14833">
    <property type="entry name" value="NAD_binding_11"/>
    <property type="match status" value="1"/>
</dbReference>
<dbReference type="Gene3D" id="1.10.1040.10">
    <property type="entry name" value="N-(1-d-carboxylethyl)-l-norvaline Dehydrogenase, domain 2"/>
    <property type="match status" value="1"/>
</dbReference>
<dbReference type="Pfam" id="PF03446">
    <property type="entry name" value="NAD_binding_2"/>
    <property type="match status" value="1"/>
</dbReference>
<dbReference type="InterPro" id="IPR006115">
    <property type="entry name" value="6PGDH_NADP-bd"/>
</dbReference>
<sequence length="307" mass="31365">MTPFGKDSRIGFIGLGVMGGGMAHNLLRKGHELHVYARRAEACDAFVQAGAQREATPADVGRASELVILCLSDDDAVEAVLFGPDGLASGLSAGACVIDTSTISASSARIFGKRLAEAGVTLLDAPVSGGQQGAEAGTLAAMVGGPAEQVEACREVMSAFCKGITHVGELGAGQTVKACNQVAVAGALLGVADAFALALAQGVDAKVMRDVLLGGTARSFALEKHGQRVLDGDFQPGFRARLMRKDLRIALQTGRDAGARLSGAAAAERLLDALCEGGRADWDWSAMALQAQAEAGLPIPGTPKKAN</sequence>
<protein>
    <submittedName>
        <fullName evidence="6">NAD(P)-dependent oxidoreductase</fullName>
    </submittedName>
</protein>
<gene>
    <name evidence="6" type="ORF">HK414_11630</name>
</gene>
<accession>A0ABX6P5I7</accession>
<name>A0ABX6P5I7_9BURK</name>
<reference evidence="6 7" key="1">
    <citation type="submission" date="2020-05" db="EMBL/GenBank/DDBJ databases">
        <title>Ramlibacter rhizophilus sp. nov., isolated from rhizosphere soil of national flower Mugunghwa from South Korea.</title>
        <authorList>
            <person name="Zheng-Fei Y."/>
            <person name="Huan T."/>
        </authorList>
    </citation>
    <scope>NUCLEOTIDE SEQUENCE [LARGE SCALE GENOMIC DNA]</scope>
    <source>
        <strain evidence="6 7">H242</strain>
    </source>
</reference>
<evidence type="ECO:0000259" key="4">
    <source>
        <dbReference type="Pfam" id="PF03446"/>
    </source>
</evidence>
<keyword evidence="3" id="KW-0520">NAD</keyword>
<keyword evidence="7" id="KW-1185">Reference proteome</keyword>
<feature type="domain" description="6-phosphogluconate dehydrogenase NADP-binding" evidence="4">
    <location>
        <begin position="9"/>
        <end position="168"/>
    </location>
</feature>
<dbReference type="InterPro" id="IPR002204">
    <property type="entry name" value="3-OH-isobutyrate_DH-rel_CS"/>
</dbReference>
<dbReference type="InterPro" id="IPR013328">
    <property type="entry name" value="6PGD_dom2"/>
</dbReference>